<dbReference type="InParanoid" id="A0A177D0T4"/>
<protein>
    <submittedName>
        <fullName evidence="1">Uncharacterized protein</fullName>
    </submittedName>
</protein>
<name>A0A177D0T4_9PLEO</name>
<dbReference type="GeneID" id="28763406"/>
<reference evidence="1 2" key="1">
    <citation type="submission" date="2016-05" db="EMBL/GenBank/DDBJ databases">
        <title>Comparative analysis of secretome profiles of manganese(II)-oxidizing ascomycete fungi.</title>
        <authorList>
            <consortium name="DOE Joint Genome Institute"/>
            <person name="Zeiner C.A."/>
            <person name="Purvine S.O."/>
            <person name="Zink E.M."/>
            <person name="Wu S."/>
            <person name="Pasa-Tolic L."/>
            <person name="Chaput D.L."/>
            <person name="Haridas S."/>
            <person name="Grigoriev I.V."/>
            <person name="Santelli C.M."/>
            <person name="Hansel C.M."/>
        </authorList>
    </citation>
    <scope>NUCLEOTIDE SEQUENCE [LARGE SCALE GENOMIC DNA]</scope>
    <source>
        <strain evidence="1 2">AP3s5-JAC2a</strain>
    </source>
</reference>
<proteinExistence type="predicted"/>
<keyword evidence="2" id="KW-1185">Reference proteome</keyword>
<accession>A0A177D0T4</accession>
<gene>
    <name evidence="1" type="ORF">CC84DRAFT_1171633</name>
</gene>
<dbReference type="AlphaFoldDB" id="A0A177D0T4"/>
<dbReference type="Proteomes" id="UP000077069">
    <property type="component" value="Unassembled WGS sequence"/>
</dbReference>
<sequence>MADSSATLQITAVHADVALGSSPMRQQRAALDACRALGGRVHGRSLAPGQHQHHLDSDTVLLSSILQTSSAQAWVSIAFRYPRYPPLRIGTVLWTSDPSPHASISNRCRDTGYISICQRSDSGAARPQRGVHVCDATSAARSLAVSRPRPQIYNVLRSLSLGHASDLMYPISISHFEQRHVVSGYDRCEMRTVIGAYEADSHGHILVSGAPNVLLRSKTVRCAGGSGRGDRFRGGDSPAARSASSRFCPRQLLTCNACTLTVSVPFHRRSPSICIPLSSGLMTVSRNLLCYSTPQQKHPHGGEAS</sequence>
<dbReference type="EMBL" id="KV441548">
    <property type="protein sequence ID" value="OAG13008.1"/>
    <property type="molecule type" value="Genomic_DNA"/>
</dbReference>
<organism evidence="1 2">
    <name type="scientific">Paraphaeosphaeria sporulosa</name>
    <dbReference type="NCBI Taxonomy" id="1460663"/>
    <lineage>
        <taxon>Eukaryota</taxon>
        <taxon>Fungi</taxon>
        <taxon>Dikarya</taxon>
        <taxon>Ascomycota</taxon>
        <taxon>Pezizomycotina</taxon>
        <taxon>Dothideomycetes</taxon>
        <taxon>Pleosporomycetidae</taxon>
        <taxon>Pleosporales</taxon>
        <taxon>Massarineae</taxon>
        <taxon>Didymosphaeriaceae</taxon>
        <taxon>Paraphaeosphaeria</taxon>
    </lineage>
</organism>
<evidence type="ECO:0000313" key="1">
    <source>
        <dbReference type="EMBL" id="OAG13008.1"/>
    </source>
</evidence>
<dbReference type="RefSeq" id="XP_018043373.1">
    <property type="nucleotide sequence ID" value="XM_018179920.1"/>
</dbReference>
<evidence type="ECO:0000313" key="2">
    <source>
        <dbReference type="Proteomes" id="UP000077069"/>
    </source>
</evidence>